<reference evidence="1 2" key="1">
    <citation type="journal article" date="2014" name="PLoS Genet.">
        <title>Analysis of the Phlebiopsis gigantea genome, transcriptome and secretome provides insight into its pioneer colonization strategies of wood.</title>
        <authorList>
            <person name="Hori C."/>
            <person name="Ishida T."/>
            <person name="Igarashi K."/>
            <person name="Samejima M."/>
            <person name="Suzuki H."/>
            <person name="Master E."/>
            <person name="Ferreira P."/>
            <person name="Ruiz-Duenas F.J."/>
            <person name="Held B."/>
            <person name="Canessa P."/>
            <person name="Larrondo L.F."/>
            <person name="Schmoll M."/>
            <person name="Druzhinina I.S."/>
            <person name="Kubicek C.P."/>
            <person name="Gaskell J.A."/>
            <person name="Kersten P."/>
            <person name="St John F."/>
            <person name="Glasner J."/>
            <person name="Sabat G."/>
            <person name="Splinter BonDurant S."/>
            <person name="Syed K."/>
            <person name="Yadav J."/>
            <person name="Mgbeahuruike A.C."/>
            <person name="Kovalchuk A."/>
            <person name="Asiegbu F.O."/>
            <person name="Lackner G."/>
            <person name="Hoffmeister D."/>
            <person name="Rencoret J."/>
            <person name="Gutierrez A."/>
            <person name="Sun H."/>
            <person name="Lindquist E."/>
            <person name="Barry K."/>
            <person name="Riley R."/>
            <person name="Grigoriev I.V."/>
            <person name="Henrissat B."/>
            <person name="Kues U."/>
            <person name="Berka R.M."/>
            <person name="Martinez A.T."/>
            <person name="Covert S.F."/>
            <person name="Blanchette R.A."/>
            <person name="Cullen D."/>
        </authorList>
    </citation>
    <scope>NUCLEOTIDE SEQUENCE [LARGE SCALE GENOMIC DNA]</scope>
    <source>
        <strain evidence="1 2">11061_1 CR5-6</strain>
    </source>
</reference>
<sequence>MHPCLTIDEVLTEIARCLTERMDAVAMALVCKTFYSPAMAEAWHTVDDVLRLLPLFPIGVIGYWIRENHDIYYLEDWVRAEDTFASYLVGWVRVGTCCSHMNSPRPQCVRRSPTPEEWARFNQHARRVRSLHWEGSSLERVDDAIRLSLLDIIESHYHAAAFPGLCTLIVDMLCVARPEHWAVLTPPGLRKLATMHHWRSWKKSSLPRSAILRHILFTSQSIQTLHINTSVKLDTEAMRIMAQMPCLRQLSLDTDTGFEKFDDPHNLDRLEFPVLEDLKLIFGLLKNHDIVDPCSNTVRFLELVSSCSIKQLYIHHVNTAPTPGTLYALLKAMAQFSNSLENCSLAIGYSRVLRIFSCWNGISNPSIPFSDLLPSLLALKRSLTHLDLSFVPLDIRSSDLRSLLYAYPSVRTLRLGEMNPNTRSSLSADDIVAISESCLRLEELGLPILRACAKGRANVEHFAPSKHTLRRLTFGRLDDTEQSEVNANHAMARWCFPHAETMDRSASIRR</sequence>
<dbReference type="SUPFAM" id="SSF52047">
    <property type="entry name" value="RNI-like"/>
    <property type="match status" value="1"/>
</dbReference>
<name>A0A0C3PHW7_PHLG1</name>
<dbReference type="InterPro" id="IPR032675">
    <property type="entry name" value="LRR_dom_sf"/>
</dbReference>
<keyword evidence="2" id="KW-1185">Reference proteome</keyword>
<evidence type="ECO:0008006" key="3">
    <source>
        <dbReference type="Google" id="ProtNLM"/>
    </source>
</evidence>
<dbReference type="EMBL" id="KN840541">
    <property type="protein sequence ID" value="KIP05518.1"/>
    <property type="molecule type" value="Genomic_DNA"/>
</dbReference>
<dbReference type="HOGENOM" id="CLU_605667_0_0_1"/>
<dbReference type="Gene3D" id="3.80.10.10">
    <property type="entry name" value="Ribonuclease Inhibitor"/>
    <property type="match status" value="1"/>
</dbReference>
<dbReference type="Proteomes" id="UP000053257">
    <property type="component" value="Unassembled WGS sequence"/>
</dbReference>
<protein>
    <recommendedName>
        <fullName evidence="3">F-box domain-containing protein</fullName>
    </recommendedName>
</protein>
<organism evidence="1 2">
    <name type="scientific">Phlebiopsis gigantea (strain 11061_1 CR5-6)</name>
    <name type="common">White-rot fungus</name>
    <name type="synonym">Peniophora gigantea</name>
    <dbReference type="NCBI Taxonomy" id="745531"/>
    <lineage>
        <taxon>Eukaryota</taxon>
        <taxon>Fungi</taxon>
        <taxon>Dikarya</taxon>
        <taxon>Basidiomycota</taxon>
        <taxon>Agaricomycotina</taxon>
        <taxon>Agaricomycetes</taxon>
        <taxon>Polyporales</taxon>
        <taxon>Phanerochaetaceae</taxon>
        <taxon>Phlebiopsis</taxon>
    </lineage>
</organism>
<accession>A0A0C3PHW7</accession>
<dbReference type="AlphaFoldDB" id="A0A0C3PHW7"/>
<gene>
    <name evidence="1" type="ORF">PHLGIDRAFT_148864</name>
</gene>
<proteinExistence type="predicted"/>
<dbReference type="OrthoDB" id="3543113at2759"/>
<evidence type="ECO:0000313" key="2">
    <source>
        <dbReference type="Proteomes" id="UP000053257"/>
    </source>
</evidence>
<evidence type="ECO:0000313" key="1">
    <source>
        <dbReference type="EMBL" id="KIP05518.1"/>
    </source>
</evidence>